<gene>
    <name evidence="1" type="ORF">FBU59_003323</name>
</gene>
<organism evidence="1 2">
    <name type="scientific">Linderina macrospora</name>
    <dbReference type="NCBI Taxonomy" id="4868"/>
    <lineage>
        <taxon>Eukaryota</taxon>
        <taxon>Fungi</taxon>
        <taxon>Fungi incertae sedis</taxon>
        <taxon>Zoopagomycota</taxon>
        <taxon>Kickxellomycotina</taxon>
        <taxon>Kickxellomycetes</taxon>
        <taxon>Kickxellales</taxon>
        <taxon>Kickxellaceae</taxon>
        <taxon>Linderina</taxon>
    </lineage>
</organism>
<proteinExistence type="predicted"/>
<dbReference type="EMBL" id="JANBPW010002086">
    <property type="protein sequence ID" value="KAJ1942022.1"/>
    <property type="molecule type" value="Genomic_DNA"/>
</dbReference>
<keyword evidence="2" id="KW-1185">Reference proteome</keyword>
<protein>
    <submittedName>
        <fullName evidence="1">Uncharacterized protein</fullName>
    </submittedName>
</protein>
<dbReference type="Proteomes" id="UP001150603">
    <property type="component" value="Unassembled WGS sequence"/>
</dbReference>
<evidence type="ECO:0000313" key="1">
    <source>
        <dbReference type="EMBL" id="KAJ1942022.1"/>
    </source>
</evidence>
<accession>A0ACC1J8U4</accession>
<comment type="caution">
    <text evidence="1">The sequence shown here is derived from an EMBL/GenBank/DDBJ whole genome shotgun (WGS) entry which is preliminary data.</text>
</comment>
<sequence>MNATKWATLSEFVMYLGREGKCKVEETERGWFVQWIDNSPEALARKEAILKKERQEMDDEQLEHKLLKEQIRRARNAETPASKAEATELKRDSQQPIKLSLKPKLGVAKTSAFKKPSVSPFAALQNANNANNAVQTKSVGASARKPVSAVDAIMHQELLKKDATGLQRHHNDRTRLRQHSRSRSPDNASCQDSPAVRRRSRSPQQQRRHR</sequence>
<reference evidence="1" key="1">
    <citation type="submission" date="2022-07" db="EMBL/GenBank/DDBJ databases">
        <title>Phylogenomic reconstructions and comparative analyses of Kickxellomycotina fungi.</title>
        <authorList>
            <person name="Reynolds N.K."/>
            <person name="Stajich J.E."/>
            <person name="Barry K."/>
            <person name="Grigoriev I.V."/>
            <person name="Crous P."/>
            <person name="Smith M.E."/>
        </authorList>
    </citation>
    <scope>NUCLEOTIDE SEQUENCE</scope>
    <source>
        <strain evidence="1">NRRL 5244</strain>
    </source>
</reference>
<evidence type="ECO:0000313" key="2">
    <source>
        <dbReference type="Proteomes" id="UP001150603"/>
    </source>
</evidence>
<name>A0ACC1J8U4_9FUNG</name>